<evidence type="ECO:0000313" key="4">
    <source>
        <dbReference type="Proteomes" id="UP000323708"/>
    </source>
</evidence>
<evidence type="ECO:0000313" key="3">
    <source>
        <dbReference type="EMBL" id="KAA1190061.1"/>
    </source>
</evidence>
<dbReference type="AlphaFoldDB" id="A0A5B0WV35"/>
<dbReference type="GO" id="GO:0016717">
    <property type="term" value="F:oxidoreductase activity, acting on paired donors, with oxidation of a pair of donors resulting in the reduction of molecular oxygen to two molecules of water"/>
    <property type="evidence" value="ECO:0007669"/>
    <property type="project" value="TreeGrafter"/>
</dbReference>
<dbReference type="InterPro" id="IPR005804">
    <property type="entry name" value="FA_desaturase_dom"/>
</dbReference>
<name>A0A5B0WV35_9GAMM</name>
<dbReference type="Proteomes" id="UP000323708">
    <property type="component" value="Unassembled WGS sequence"/>
</dbReference>
<evidence type="ECO:0000259" key="2">
    <source>
        <dbReference type="Pfam" id="PF00487"/>
    </source>
</evidence>
<feature type="transmembrane region" description="Helical" evidence="1">
    <location>
        <begin position="237"/>
        <end position="253"/>
    </location>
</feature>
<evidence type="ECO:0000256" key="1">
    <source>
        <dbReference type="SAM" id="Phobius"/>
    </source>
</evidence>
<accession>A0A5B0WV35</accession>
<feature type="domain" description="Fatty acid desaturase" evidence="2">
    <location>
        <begin position="98"/>
        <end position="341"/>
    </location>
</feature>
<feature type="transmembrane region" description="Helical" evidence="1">
    <location>
        <begin position="187"/>
        <end position="208"/>
    </location>
</feature>
<feature type="transmembrane region" description="Helical" evidence="1">
    <location>
        <begin position="81"/>
        <end position="107"/>
    </location>
</feature>
<keyword evidence="4" id="KW-1185">Reference proteome</keyword>
<comment type="caution">
    <text evidence="3">The sequence shown here is derived from an EMBL/GenBank/DDBJ whole genome shotgun (WGS) entry which is preliminary data.</text>
</comment>
<dbReference type="EMBL" id="VTUX01000006">
    <property type="protein sequence ID" value="KAA1190061.1"/>
    <property type="molecule type" value="Genomic_DNA"/>
</dbReference>
<gene>
    <name evidence="3" type="ORF">F0M18_13420</name>
</gene>
<keyword evidence="1" id="KW-1133">Transmembrane helix</keyword>
<sequence length="372" mass="42138">MVGTAPWQQLHAIQQQAVPLPHPGSNPPDPGTAGVFQYRQYRLCIHQTRGRGAMTIRFADLPAEFKQVDDAWAWRQLLRCWLTIGAAIWLCGLSDNPLVWLLAFVVVGHMQYHLSVLGHHGLHRNLFSSQRVNEFVSRYLLHGPLGLPNEAMRRNHMTHHRYFEQEQDYERENYDFSLFGRDTPRGLLRWLIGAYTGGAVLPAVGRVLRGSGKQAKKDASGGEGAPGAMLWSTLRDWLPVMVSQLVLVCLWWWGTGHWWAYSLWFVAIFTLLAGFSATRAMLEHADPAEPPQRLMSFPCSAWQRYLLGAANFNFHAEHHLYGGVPACHLERLHHYLRERDALPGVVLVPSYTERLGQLLSQLRLSSAEGGAR</sequence>
<organism evidence="3 4">
    <name type="scientific">Pseudohalioglobus sediminis</name>
    <dbReference type="NCBI Taxonomy" id="2606449"/>
    <lineage>
        <taxon>Bacteria</taxon>
        <taxon>Pseudomonadati</taxon>
        <taxon>Pseudomonadota</taxon>
        <taxon>Gammaproteobacteria</taxon>
        <taxon>Cellvibrionales</taxon>
        <taxon>Halieaceae</taxon>
        <taxon>Pseudohalioglobus</taxon>
    </lineage>
</organism>
<dbReference type="InterPro" id="IPR012171">
    <property type="entry name" value="Fatty_acid_desaturase"/>
</dbReference>
<feature type="transmembrane region" description="Helical" evidence="1">
    <location>
        <begin position="259"/>
        <end position="277"/>
    </location>
</feature>
<keyword evidence="1" id="KW-0472">Membrane</keyword>
<dbReference type="PANTHER" id="PTHR19353:SF19">
    <property type="entry name" value="DELTA(5) FATTY ACID DESATURASE C-RELATED"/>
    <property type="match status" value="1"/>
</dbReference>
<dbReference type="PANTHER" id="PTHR19353">
    <property type="entry name" value="FATTY ACID DESATURASE 2"/>
    <property type="match status" value="1"/>
</dbReference>
<reference evidence="3 4" key="1">
    <citation type="submission" date="2019-09" db="EMBL/GenBank/DDBJ databases">
        <authorList>
            <person name="Chen X.-Y."/>
        </authorList>
    </citation>
    <scope>NUCLEOTIDE SEQUENCE [LARGE SCALE GENOMIC DNA]</scope>
    <source>
        <strain evidence="3 4">NY5</strain>
    </source>
</reference>
<protein>
    <recommendedName>
        <fullName evidence="2">Fatty acid desaturase domain-containing protein</fullName>
    </recommendedName>
</protein>
<dbReference type="Pfam" id="PF00487">
    <property type="entry name" value="FA_desaturase"/>
    <property type="match status" value="1"/>
</dbReference>
<keyword evidence="1" id="KW-0812">Transmembrane</keyword>
<dbReference type="GO" id="GO:0008610">
    <property type="term" value="P:lipid biosynthetic process"/>
    <property type="evidence" value="ECO:0007669"/>
    <property type="project" value="UniProtKB-ARBA"/>
</dbReference>
<dbReference type="GO" id="GO:0016020">
    <property type="term" value="C:membrane"/>
    <property type="evidence" value="ECO:0007669"/>
    <property type="project" value="TreeGrafter"/>
</dbReference>
<proteinExistence type="predicted"/>